<proteinExistence type="predicted"/>
<sequence>MLVVPSLGVRLSKTHRNGALFLMRSVFVSVCRSGQDMWRRGERSHHVLECRVFTGTYGRRAKRHDTAIRATSGGLAGDFPGDNEVAFSRGQRPQTASPGRRRTYSVLTTWCVQ</sequence>
<reference evidence="1" key="2">
    <citation type="submission" date="2015-06" db="UniProtKB">
        <authorList>
            <consortium name="EnsemblProtists"/>
        </authorList>
    </citation>
    <scope>IDENTIFICATION</scope>
    <source>
        <strain evidence="1">Emoy2</strain>
    </source>
</reference>
<name>M4BEI2_HYAAE</name>
<accession>M4BEI2</accession>
<dbReference type="EnsemblProtists" id="HpaT804700">
    <property type="protein sequence ID" value="HpaP804700"/>
    <property type="gene ID" value="HpaG804700"/>
</dbReference>
<dbReference type="InParanoid" id="M4BEI2"/>
<reference evidence="2" key="1">
    <citation type="journal article" date="2010" name="Science">
        <title>Signatures of adaptation to obligate biotrophy in the Hyaloperonospora arabidopsidis genome.</title>
        <authorList>
            <person name="Baxter L."/>
            <person name="Tripathy S."/>
            <person name="Ishaque N."/>
            <person name="Boot N."/>
            <person name="Cabral A."/>
            <person name="Kemen E."/>
            <person name="Thines M."/>
            <person name="Ah-Fong A."/>
            <person name="Anderson R."/>
            <person name="Badejoko W."/>
            <person name="Bittner-Eddy P."/>
            <person name="Boore J.L."/>
            <person name="Chibucos M.C."/>
            <person name="Coates M."/>
            <person name="Dehal P."/>
            <person name="Delehaunty K."/>
            <person name="Dong S."/>
            <person name="Downton P."/>
            <person name="Dumas B."/>
            <person name="Fabro G."/>
            <person name="Fronick C."/>
            <person name="Fuerstenberg S.I."/>
            <person name="Fulton L."/>
            <person name="Gaulin E."/>
            <person name="Govers F."/>
            <person name="Hughes L."/>
            <person name="Humphray S."/>
            <person name="Jiang R.H."/>
            <person name="Judelson H."/>
            <person name="Kamoun S."/>
            <person name="Kyung K."/>
            <person name="Meijer H."/>
            <person name="Minx P."/>
            <person name="Morris P."/>
            <person name="Nelson J."/>
            <person name="Phuntumart V."/>
            <person name="Qutob D."/>
            <person name="Rehmany A."/>
            <person name="Rougon-Cardoso A."/>
            <person name="Ryden P."/>
            <person name="Torto-Alalibo T."/>
            <person name="Studholme D."/>
            <person name="Wang Y."/>
            <person name="Win J."/>
            <person name="Wood J."/>
            <person name="Clifton S.W."/>
            <person name="Rogers J."/>
            <person name="Van den Ackerveken G."/>
            <person name="Jones J.D."/>
            <person name="McDowell J.M."/>
            <person name="Beynon J."/>
            <person name="Tyler B.M."/>
        </authorList>
    </citation>
    <scope>NUCLEOTIDE SEQUENCE [LARGE SCALE GENOMIC DNA]</scope>
    <source>
        <strain evidence="2">Emoy2</strain>
    </source>
</reference>
<evidence type="ECO:0000313" key="2">
    <source>
        <dbReference type="Proteomes" id="UP000011713"/>
    </source>
</evidence>
<evidence type="ECO:0000313" key="1">
    <source>
        <dbReference type="EnsemblProtists" id="HpaP804700"/>
    </source>
</evidence>
<dbReference type="VEuPathDB" id="FungiDB:HpaG804700"/>
<dbReference type="EMBL" id="JH598180">
    <property type="status" value="NOT_ANNOTATED_CDS"/>
    <property type="molecule type" value="Genomic_DNA"/>
</dbReference>
<dbReference type="HOGENOM" id="CLU_2138298_0_0_1"/>
<dbReference type="Proteomes" id="UP000011713">
    <property type="component" value="Unassembled WGS sequence"/>
</dbReference>
<keyword evidence="2" id="KW-1185">Reference proteome</keyword>
<protein>
    <submittedName>
        <fullName evidence="1">Uncharacterized protein</fullName>
    </submittedName>
</protein>
<dbReference type="AlphaFoldDB" id="M4BEI2"/>
<organism evidence="1 2">
    <name type="scientific">Hyaloperonospora arabidopsidis (strain Emoy2)</name>
    <name type="common">Downy mildew agent</name>
    <name type="synonym">Peronospora arabidopsidis</name>
    <dbReference type="NCBI Taxonomy" id="559515"/>
    <lineage>
        <taxon>Eukaryota</taxon>
        <taxon>Sar</taxon>
        <taxon>Stramenopiles</taxon>
        <taxon>Oomycota</taxon>
        <taxon>Peronosporomycetes</taxon>
        <taxon>Peronosporales</taxon>
        <taxon>Peronosporaceae</taxon>
        <taxon>Hyaloperonospora</taxon>
    </lineage>
</organism>